<dbReference type="EMBL" id="MLJW01000330">
    <property type="protein sequence ID" value="OIQ89453.1"/>
    <property type="molecule type" value="Genomic_DNA"/>
</dbReference>
<comment type="caution">
    <text evidence="2">The sequence shown here is derived from an EMBL/GenBank/DDBJ whole genome shotgun (WGS) entry which is preliminary data.</text>
</comment>
<dbReference type="PANTHER" id="PTHR23150">
    <property type="entry name" value="SULFATASE MODIFYING FACTOR 1, 2"/>
    <property type="match status" value="1"/>
</dbReference>
<organism evidence="2">
    <name type="scientific">mine drainage metagenome</name>
    <dbReference type="NCBI Taxonomy" id="410659"/>
    <lineage>
        <taxon>unclassified sequences</taxon>
        <taxon>metagenomes</taxon>
        <taxon>ecological metagenomes</taxon>
    </lineage>
</organism>
<dbReference type="GO" id="GO:0120147">
    <property type="term" value="F:formylglycine-generating oxidase activity"/>
    <property type="evidence" value="ECO:0007669"/>
    <property type="project" value="TreeGrafter"/>
</dbReference>
<dbReference type="Pfam" id="PF03781">
    <property type="entry name" value="FGE-sulfatase"/>
    <property type="match status" value="1"/>
</dbReference>
<accession>A0A1J5RMV8</accession>
<dbReference type="InterPro" id="IPR016187">
    <property type="entry name" value="CTDL_fold"/>
</dbReference>
<dbReference type="GO" id="GO:0004674">
    <property type="term" value="F:protein serine/threonine kinase activity"/>
    <property type="evidence" value="ECO:0007669"/>
    <property type="project" value="UniProtKB-EC"/>
</dbReference>
<keyword evidence="2" id="KW-0418">Kinase</keyword>
<evidence type="ECO:0000313" key="2">
    <source>
        <dbReference type="EMBL" id="OIQ89453.1"/>
    </source>
</evidence>
<dbReference type="SUPFAM" id="SSF56436">
    <property type="entry name" value="C-type lectin-like"/>
    <property type="match status" value="1"/>
</dbReference>
<dbReference type="AlphaFoldDB" id="A0A1J5RMV8"/>
<name>A0A1J5RMV8_9ZZZZ</name>
<protein>
    <submittedName>
        <fullName evidence="2">Serine/threonine-protein kinase pkn1</fullName>
        <ecNumber evidence="2">2.7.11.1</ecNumber>
    </submittedName>
</protein>
<dbReference type="InterPro" id="IPR005532">
    <property type="entry name" value="SUMF_dom"/>
</dbReference>
<dbReference type="PANTHER" id="PTHR23150:SF19">
    <property type="entry name" value="FORMYLGLYCINE-GENERATING ENZYME"/>
    <property type="match status" value="1"/>
</dbReference>
<proteinExistence type="predicted"/>
<reference evidence="2" key="1">
    <citation type="submission" date="2016-10" db="EMBL/GenBank/DDBJ databases">
        <title>Sequence of Gallionella enrichment culture.</title>
        <authorList>
            <person name="Poehlein A."/>
            <person name="Muehling M."/>
            <person name="Daniel R."/>
        </authorList>
    </citation>
    <scope>NUCLEOTIDE SEQUENCE</scope>
</reference>
<keyword evidence="2" id="KW-0808">Transferase</keyword>
<dbReference type="InterPro" id="IPR051043">
    <property type="entry name" value="Sulfatase_Mod_Factor_Kinase"/>
</dbReference>
<dbReference type="EC" id="2.7.11.1" evidence="2"/>
<dbReference type="InterPro" id="IPR042095">
    <property type="entry name" value="SUMF_sf"/>
</dbReference>
<dbReference type="Gene3D" id="3.90.1580.10">
    <property type="entry name" value="paralog of FGE (formylglycine-generating enzyme)"/>
    <property type="match status" value="1"/>
</dbReference>
<gene>
    <name evidence="2" type="primary">pkn1_14</name>
    <name evidence="2" type="ORF">GALL_286730</name>
</gene>
<feature type="domain" description="Sulfatase-modifying factor enzyme-like" evidence="1">
    <location>
        <begin position="37"/>
        <end position="247"/>
    </location>
</feature>
<evidence type="ECO:0000259" key="1">
    <source>
        <dbReference type="Pfam" id="PF03781"/>
    </source>
</evidence>
<sequence length="251" mass="27689">MRANRLILALAAVLLWHPALAADKTWTDPVTGMVYDWVPGGSFVMGCRAQHCPESQLPAQTRSVPGFWLSRTLITRSQWAKVMARDPSVAKKAGDFPVDQVHWLDLTELLKRLNASGHGLYRLPTETEWEYACHGGRPDTLYCGGDDPGKVAWYILNSSRGSHAVATRAANGFGLYDMSGNLWQWTADCWSETLPKQTGAQAYKDPACEAHVLKGGSWGAYPSQLWASARRADTDVKCPYIGLRLARTSVP</sequence>